<name>A0A7C9QU60_9PROT</name>
<feature type="domain" description="Calcineurin-like phosphoesterase" evidence="1">
    <location>
        <begin position="20"/>
        <end position="218"/>
    </location>
</feature>
<dbReference type="GO" id="GO:0016791">
    <property type="term" value="F:phosphatase activity"/>
    <property type="evidence" value="ECO:0007669"/>
    <property type="project" value="TreeGrafter"/>
</dbReference>
<reference evidence="2 3" key="1">
    <citation type="submission" date="2020-02" db="EMBL/GenBank/DDBJ databases">
        <authorList>
            <person name="Dziuba M."/>
            <person name="Kuznetsov B."/>
            <person name="Mardanov A."/>
            <person name="Ravin N."/>
            <person name="Grouzdev D."/>
        </authorList>
    </citation>
    <scope>NUCLEOTIDE SEQUENCE [LARGE SCALE GENOMIC DNA]</scope>
    <source>
        <strain evidence="2 3">SpK</strain>
    </source>
</reference>
<dbReference type="CDD" id="cd00144">
    <property type="entry name" value="MPP_PPP_family"/>
    <property type="match status" value="1"/>
</dbReference>
<evidence type="ECO:0000259" key="1">
    <source>
        <dbReference type="Pfam" id="PF00149"/>
    </source>
</evidence>
<gene>
    <name evidence="2" type="ORF">G4223_11650</name>
</gene>
<dbReference type="PANTHER" id="PTHR42850">
    <property type="entry name" value="METALLOPHOSPHOESTERASE"/>
    <property type="match status" value="1"/>
</dbReference>
<dbReference type="GO" id="GO:0110154">
    <property type="term" value="P:RNA decapping"/>
    <property type="evidence" value="ECO:0007669"/>
    <property type="project" value="TreeGrafter"/>
</dbReference>
<dbReference type="EMBL" id="JAAIYP010000038">
    <property type="protein sequence ID" value="NFV80763.1"/>
    <property type="molecule type" value="Genomic_DNA"/>
</dbReference>
<dbReference type="Gene3D" id="3.60.21.10">
    <property type="match status" value="1"/>
</dbReference>
<keyword evidence="3" id="KW-1185">Reference proteome</keyword>
<comment type="caution">
    <text evidence="2">The sequence shown here is derived from an EMBL/GenBank/DDBJ whole genome shotgun (WGS) entry which is preliminary data.</text>
</comment>
<accession>A0A7C9QU60</accession>
<dbReference type="GO" id="GO:0008803">
    <property type="term" value="F:bis(5'-nucleosyl)-tetraphosphatase (symmetrical) activity"/>
    <property type="evidence" value="ECO:0007669"/>
    <property type="project" value="TreeGrafter"/>
</dbReference>
<evidence type="ECO:0000313" key="2">
    <source>
        <dbReference type="EMBL" id="NFV80763.1"/>
    </source>
</evidence>
<dbReference type="PANTHER" id="PTHR42850:SF4">
    <property type="entry name" value="ZINC-DEPENDENT ENDOPOLYPHOSPHATASE"/>
    <property type="match status" value="1"/>
</dbReference>
<dbReference type="GO" id="GO:0005737">
    <property type="term" value="C:cytoplasm"/>
    <property type="evidence" value="ECO:0007669"/>
    <property type="project" value="TreeGrafter"/>
</dbReference>
<dbReference type="SUPFAM" id="SSF56300">
    <property type="entry name" value="Metallo-dependent phosphatases"/>
    <property type="match status" value="1"/>
</dbReference>
<sequence length="254" mass="27896">MQMPGSDRPKLAARVPAGNRVYAVGDIHGRADLLERLLIRIEADCAHARPERVAVVFLGDYVDRGPDSRRVVERLSHGAPQGGALADARWICLRGNHEDEMLRFVDGAANGTGRAWCLNGGLDTLRSYAGDVPERPLDDLDGLRLTLSRALPPAHLRFLSRLPLTHREGDYVFAHAGIRPGVPLDAQLESDLLWIREGFLDDVRPADFVVVHGHTPTPTPDIRPHRIGIDTGAYYSGHLTALVLEGDTRCFLSS</sequence>
<dbReference type="InterPro" id="IPR050126">
    <property type="entry name" value="Ap4A_hydrolase"/>
</dbReference>
<protein>
    <submittedName>
        <fullName evidence="2">Serine/threonine protein phosphatase</fullName>
    </submittedName>
</protein>
<proteinExistence type="predicted"/>
<dbReference type="Pfam" id="PF00149">
    <property type="entry name" value="Metallophos"/>
    <property type="match status" value="1"/>
</dbReference>
<dbReference type="InterPro" id="IPR029052">
    <property type="entry name" value="Metallo-depent_PP-like"/>
</dbReference>
<evidence type="ECO:0000313" key="3">
    <source>
        <dbReference type="Proteomes" id="UP000480684"/>
    </source>
</evidence>
<dbReference type="Proteomes" id="UP000480684">
    <property type="component" value="Unassembled WGS sequence"/>
</dbReference>
<organism evidence="2 3">
    <name type="scientific">Magnetospirillum aberrantis SpK</name>
    <dbReference type="NCBI Taxonomy" id="908842"/>
    <lineage>
        <taxon>Bacteria</taxon>
        <taxon>Pseudomonadati</taxon>
        <taxon>Pseudomonadota</taxon>
        <taxon>Alphaproteobacteria</taxon>
        <taxon>Rhodospirillales</taxon>
        <taxon>Rhodospirillaceae</taxon>
        <taxon>Magnetospirillum</taxon>
    </lineage>
</organism>
<dbReference type="InterPro" id="IPR004843">
    <property type="entry name" value="Calcineurin-like_PHP"/>
</dbReference>
<dbReference type="AlphaFoldDB" id="A0A7C9QU60"/>